<sequence>MVRVLLMIGMLAATITPAAADEPGGTVTPCATRDICISVHEPGSTSSGNPGGKGETVSGKCYWQNKEIACWDDELGWFSGSTGCYYLLTSPKPPADNRAWGGRDPATGEIYQVSCRDGSTEASGPQFFAAAPAGPPPSDNVVTLRREALANLHLAPPAMHAAPTGDAVVGAPLWLWYDRSPASVGPLSATAKGNVISVTATAQVRQVSWDMDDGHTVSCDGAGTPYRADLGRTESPDCRYVYRSSSAHRADGKLYLVATAIWRVTATRSDNNTSISFDYPVPAASPLPLRVAEVQLLN</sequence>
<gene>
    <name evidence="2" type="ORF">KCMC57_11200</name>
</gene>
<dbReference type="EMBL" id="AP035881">
    <property type="protein sequence ID" value="BFP44752.1"/>
    <property type="molecule type" value="Genomic_DNA"/>
</dbReference>
<feature type="signal peptide" evidence="1">
    <location>
        <begin position="1"/>
        <end position="20"/>
    </location>
</feature>
<evidence type="ECO:0000313" key="2">
    <source>
        <dbReference type="EMBL" id="BFP44752.1"/>
    </source>
</evidence>
<accession>A0AB33JWN2</accession>
<name>A0AB33JWN2_9ACTN</name>
<feature type="chain" id="PRO_5044336454" evidence="1">
    <location>
        <begin position="21"/>
        <end position="298"/>
    </location>
</feature>
<evidence type="ECO:0000256" key="1">
    <source>
        <dbReference type="SAM" id="SignalP"/>
    </source>
</evidence>
<organism evidence="2">
    <name type="scientific">Kitasatospora sp. CMC57</name>
    <dbReference type="NCBI Taxonomy" id="3231513"/>
    <lineage>
        <taxon>Bacteria</taxon>
        <taxon>Bacillati</taxon>
        <taxon>Actinomycetota</taxon>
        <taxon>Actinomycetes</taxon>
        <taxon>Kitasatosporales</taxon>
        <taxon>Streptomycetaceae</taxon>
        <taxon>Kitasatospora</taxon>
    </lineage>
</organism>
<dbReference type="AlphaFoldDB" id="A0AB33JWN2"/>
<reference evidence="2" key="1">
    <citation type="submission" date="2024-07" db="EMBL/GenBank/DDBJ databases">
        <title>Complete genome sequences of cellulolytic bacteria, Kitasatospora sp. CMC57 and Streptomyces sp. CMC78, isolated from Japanese agricultural soil.</title>
        <authorList>
            <person name="Hashimoto T."/>
            <person name="Ito M."/>
            <person name="Iwamoto M."/>
            <person name="Fukahori D."/>
            <person name="Shoda T."/>
            <person name="Sakoda M."/>
            <person name="Morohoshi T."/>
            <person name="Mitsuboshi M."/>
            <person name="Nishizawa T."/>
        </authorList>
    </citation>
    <scope>NUCLEOTIDE SEQUENCE</scope>
    <source>
        <strain evidence="2">CMC57</strain>
    </source>
</reference>
<keyword evidence="1" id="KW-0732">Signal</keyword>
<protein>
    <submittedName>
        <fullName evidence="2">ATP/GTP-binding protein</fullName>
    </submittedName>
</protein>
<proteinExistence type="predicted"/>